<feature type="compositionally biased region" description="Basic and acidic residues" evidence="5">
    <location>
        <begin position="754"/>
        <end position="766"/>
    </location>
</feature>
<evidence type="ECO:0000256" key="5">
    <source>
        <dbReference type="SAM" id="MobiDB-lite"/>
    </source>
</evidence>
<keyword evidence="2 4" id="KW-0863">Zinc-finger</keyword>
<feature type="compositionally biased region" description="Acidic residues" evidence="5">
    <location>
        <begin position="376"/>
        <end position="388"/>
    </location>
</feature>
<keyword evidence="8" id="KW-1185">Reference proteome</keyword>
<feature type="region of interest" description="Disordered" evidence="5">
    <location>
        <begin position="808"/>
        <end position="949"/>
    </location>
</feature>
<gene>
    <name evidence="7" type="ORF">LSUE1_G008369</name>
</gene>
<feature type="domain" description="C3H1-type" evidence="6">
    <location>
        <begin position="1151"/>
        <end position="1176"/>
    </location>
</feature>
<feature type="compositionally biased region" description="Basic and acidic residues" evidence="5">
    <location>
        <begin position="708"/>
        <end position="718"/>
    </location>
</feature>
<feature type="compositionally biased region" description="Polar residues" evidence="5">
    <location>
        <begin position="169"/>
        <end position="180"/>
    </location>
</feature>
<dbReference type="OrthoDB" id="4347at2759"/>
<evidence type="ECO:0000256" key="4">
    <source>
        <dbReference type="PROSITE-ProRule" id="PRU00723"/>
    </source>
</evidence>
<feature type="compositionally biased region" description="Basic and acidic residues" evidence="5">
    <location>
        <begin position="577"/>
        <end position="609"/>
    </location>
</feature>
<feature type="region of interest" description="Disordered" evidence="5">
    <location>
        <begin position="754"/>
        <end position="792"/>
    </location>
</feature>
<evidence type="ECO:0000256" key="2">
    <source>
        <dbReference type="ARBA" id="ARBA00022771"/>
    </source>
</evidence>
<accession>A0A8T9C4D2</accession>
<dbReference type="AlphaFoldDB" id="A0A8T9C4D2"/>
<dbReference type="InterPro" id="IPR036855">
    <property type="entry name" value="Znf_CCCH_sf"/>
</dbReference>
<sequence>MDGTNGHGYIQEDNGYDDLMHNASWSGPGDQFLYTQQQPQDNLYSQFAPSQQTFDHYNVAHQPAYTALSYSNSPYTQQYQHARPSDVFGPTGNVDPALQTSSQFQAPDRSFSVTPNSTISPQYLQYGIASNQPVSRAVSSDFNRAANTPNPLNFNHQPDHAGLYFNPAHQPNVQRGSSTPVHYPALSTELQNDPRQGLKRNIDGEPPVNPLRAPPQQSKPAVQMSSLRMTHPDLYAKRSSSSRPQMPYAPFVFFEDQPVQVDLGLKNTLPKYHPRKSKSGRELVPGFDVTRKPSSAILPRDIDFVLSNLRLGSLIPARVSVKKERASKEAKLSKWKGTSQGPKSANKLNSLREEGGVKSPNKSPSTPTESSSSEESSSEEESEYEEDTMPVMDIKEVRGEHRPADPAMATRYDAIGIIWKDPYSSPSSDVVKQAIEEYGKFVTALRTQLKNNTNESVAKPANASGLKQARLILLEQLYQAIEAANGHGYGPIVENLGGHQRLVNGLTTTLIDCIKAEDYLGKLPRAVFALLAKFQTMSDDLLKRLKFDSIHKRWSKKADEKIKKDIATILANTTDAKERAAKVRKETSKSEESRKILEKIDLAKQRTAEASKGLPANPAKRPHDGDGANGKATKKFASDASGTPALKPIPKRNNLLGITSKPAPKPVAKKREPSPPTESKLGALLASIAKPPEPPKAPIAPPRAPETPAEKAKRERKESRRHLRVKFKEGPELLQIKLFSKGEHEDEGFEDDLLRDAHDDRSEGMMHKRRVSETMDEDEDAQSDWEDKPYPKLIPVDFSDLEKHTTFGPKYITRGGDLTFTTPEQQTQERREALELMAIYTNPNDIPTSPKEPPIPPMSQNDGADDTQPERQIKAPTAPWFSQRLQEIDHYGPHQAHQNFMQRREAENRARGVSHQFSTSPSANINSILQQLGGPPSQQPSQQSSTSQTIDPQILANLERIVNSLKGKPYPATEPPDWMNETQKADWLTGYNRDTAAQETRRNDQMDIDRFQPQPVPALQPVQQMPIQTYQPPPPPNMSSNAFMADPQMQAAIAAAYGANNGSAPPIDYQWLAAAAAAQAQAQVQPQAQQYTAQPQQSRWEENWNEPPPPPPKGNKSRDGGHKPKHRGYEMKEFNGSSRNESIFDENGEYKGKKKPCRFFQEGKCAKGAKCTYLHD</sequence>
<name>A0A8T9C4D2_9HELO</name>
<keyword evidence="3 4" id="KW-0862">Zinc</keyword>
<keyword evidence="1 4" id="KW-0479">Metal-binding</keyword>
<dbReference type="Pfam" id="PF18044">
    <property type="entry name" value="zf-CCCH_4"/>
    <property type="match status" value="1"/>
</dbReference>
<feature type="compositionally biased region" description="Polar residues" evidence="5">
    <location>
        <begin position="915"/>
        <end position="928"/>
    </location>
</feature>
<feature type="region of interest" description="Disordered" evidence="5">
    <location>
        <begin position="1086"/>
        <end position="1148"/>
    </location>
</feature>
<organism evidence="7 8">
    <name type="scientific">Lachnellula suecica</name>
    <dbReference type="NCBI Taxonomy" id="602035"/>
    <lineage>
        <taxon>Eukaryota</taxon>
        <taxon>Fungi</taxon>
        <taxon>Dikarya</taxon>
        <taxon>Ascomycota</taxon>
        <taxon>Pezizomycotina</taxon>
        <taxon>Leotiomycetes</taxon>
        <taxon>Helotiales</taxon>
        <taxon>Lachnaceae</taxon>
        <taxon>Lachnellula</taxon>
    </lineage>
</organism>
<feature type="compositionally biased region" description="Pro residues" evidence="5">
    <location>
        <begin position="691"/>
        <end position="705"/>
    </location>
</feature>
<feature type="compositionally biased region" description="Basic and acidic residues" evidence="5">
    <location>
        <begin position="1116"/>
        <end position="1133"/>
    </location>
</feature>
<comment type="caution">
    <text evidence="7">The sequence shown here is derived from an EMBL/GenBank/DDBJ whole genome shotgun (WGS) entry which is preliminary data.</text>
</comment>
<feature type="region of interest" description="Disordered" evidence="5">
    <location>
        <begin position="157"/>
        <end position="224"/>
    </location>
</feature>
<feature type="compositionally biased region" description="Polar residues" evidence="5">
    <location>
        <begin position="336"/>
        <end position="349"/>
    </location>
</feature>
<feature type="compositionally biased region" description="Low complexity" evidence="5">
    <location>
        <begin position="929"/>
        <end position="949"/>
    </location>
</feature>
<dbReference type="PROSITE" id="PS50103">
    <property type="entry name" value="ZF_C3H1"/>
    <property type="match status" value="1"/>
</dbReference>
<feature type="zinc finger region" description="C3H1-type" evidence="4">
    <location>
        <begin position="1151"/>
        <end position="1176"/>
    </location>
</feature>
<evidence type="ECO:0000259" key="6">
    <source>
        <dbReference type="PROSITE" id="PS50103"/>
    </source>
</evidence>
<feature type="compositionally biased region" description="Low complexity" evidence="5">
    <location>
        <begin position="363"/>
        <end position="375"/>
    </location>
</feature>
<feature type="region of interest" description="Disordered" evidence="5">
    <location>
        <begin position="320"/>
        <end position="391"/>
    </location>
</feature>
<feature type="compositionally biased region" description="Basic and acidic residues" evidence="5">
    <location>
        <begin position="321"/>
        <end position="332"/>
    </location>
</feature>
<feature type="compositionally biased region" description="Low complexity" evidence="5">
    <location>
        <begin position="1086"/>
        <end position="1097"/>
    </location>
</feature>
<protein>
    <recommendedName>
        <fullName evidence="6">C3H1-type domain-containing protein</fullName>
    </recommendedName>
</protein>
<dbReference type="SUPFAM" id="SSF90229">
    <property type="entry name" value="CCCH zinc finger"/>
    <property type="match status" value="1"/>
</dbReference>
<feature type="compositionally biased region" description="Acidic residues" evidence="5">
    <location>
        <begin position="774"/>
        <end position="784"/>
    </location>
</feature>
<dbReference type="InterPro" id="IPR000571">
    <property type="entry name" value="Znf_CCCH"/>
</dbReference>
<evidence type="ECO:0000256" key="3">
    <source>
        <dbReference type="ARBA" id="ARBA00022833"/>
    </source>
</evidence>
<feature type="region of interest" description="Disordered" evidence="5">
    <location>
        <begin position="577"/>
        <end position="726"/>
    </location>
</feature>
<dbReference type="GO" id="GO:0008270">
    <property type="term" value="F:zinc ion binding"/>
    <property type="evidence" value="ECO:0007669"/>
    <property type="project" value="UniProtKB-KW"/>
</dbReference>
<dbReference type="InterPro" id="IPR041367">
    <property type="entry name" value="Znf-CCCH_4"/>
</dbReference>
<feature type="compositionally biased region" description="Polar residues" evidence="5">
    <location>
        <begin position="215"/>
        <end position="224"/>
    </location>
</feature>
<proteinExistence type="predicted"/>
<evidence type="ECO:0000313" key="7">
    <source>
        <dbReference type="EMBL" id="TVY73207.1"/>
    </source>
</evidence>
<dbReference type="Proteomes" id="UP000469558">
    <property type="component" value="Unassembled WGS sequence"/>
</dbReference>
<reference evidence="7 8" key="1">
    <citation type="submission" date="2018-05" db="EMBL/GenBank/DDBJ databases">
        <title>Genome sequencing and assembly of the regulated plant pathogen Lachnellula willkommii and related sister species for the development of diagnostic species identification markers.</title>
        <authorList>
            <person name="Giroux E."/>
            <person name="Bilodeau G."/>
        </authorList>
    </citation>
    <scope>NUCLEOTIDE SEQUENCE [LARGE SCALE GENOMIC DNA]</scope>
    <source>
        <strain evidence="7 8">CBS 268.59</strain>
    </source>
</reference>
<dbReference type="EMBL" id="QGMK01001153">
    <property type="protein sequence ID" value="TVY73207.1"/>
    <property type="molecule type" value="Genomic_DNA"/>
</dbReference>
<evidence type="ECO:0000313" key="8">
    <source>
        <dbReference type="Proteomes" id="UP000469558"/>
    </source>
</evidence>
<evidence type="ECO:0000256" key="1">
    <source>
        <dbReference type="ARBA" id="ARBA00022723"/>
    </source>
</evidence>